<accession>A0A1C5KA90</accession>
<dbReference type="Pfam" id="PF13632">
    <property type="entry name" value="Glyco_trans_2_3"/>
    <property type="match status" value="1"/>
</dbReference>
<feature type="domain" description="Glycosyltransferase 2-like" evidence="9">
    <location>
        <begin position="258"/>
        <end position="460"/>
    </location>
</feature>
<organism evidence="10 11">
    <name type="scientific">Micromonospora rifamycinica</name>
    <dbReference type="NCBI Taxonomy" id="291594"/>
    <lineage>
        <taxon>Bacteria</taxon>
        <taxon>Bacillati</taxon>
        <taxon>Actinomycetota</taxon>
        <taxon>Actinomycetes</taxon>
        <taxon>Micromonosporales</taxon>
        <taxon>Micromonosporaceae</taxon>
        <taxon>Micromonospora</taxon>
    </lineage>
</organism>
<evidence type="ECO:0000256" key="4">
    <source>
        <dbReference type="ARBA" id="ARBA00022692"/>
    </source>
</evidence>
<feature type="compositionally biased region" description="Low complexity" evidence="7">
    <location>
        <begin position="46"/>
        <end position="83"/>
    </location>
</feature>
<evidence type="ECO:0000256" key="2">
    <source>
        <dbReference type="ARBA" id="ARBA00022676"/>
    </source>
</evidence>
<dbReference type="GO" id="GO:0016020">
    <property type="term" value="C:membrane"/>
    <property type="evidence" value="ECO:0007669"/>
    <property type="project" value="UniProtKB-SubCell"/>
</dbReference>
<keyword evidence="6 8" id="KW-0472">Membrane</keyword>
<protein>
    <submittedName>
        <fullName evidence="10">Cellulose synthase (UDP-forming)</fullName>
    </submittedName>
</protein>
<reference evidence="11" key="1">
    <citation type="submission" date="2016-06" db="EMBL/GenBank/DDBJ databases">
        <authorList>
            <person name="Varghese N."/>
            <person name="Submissions Spin"/>
        </authorList>
    </citation>
    <scope>NUCLEOTIDE SEQUENCE [LARGE SCALE GENOMIC DNA]</scope>
    <source>
        <strain evidence="11">DSM 44983</strain>
    </source>
</reference>
<dbReference type="Proteomes" id="UP000198226">
    <property type="component" value="Chromosome I"/>
</dbReference>
<evidence type="ECO:0000259" key="9">
    <source>
        <dbReference type="Pfam" id="PF13632"/>
    </source>
</evidence>
<dbReference type="InterPro" id="IPR050321">
    <property type="entry name" value="Glycosyltr_2/OpgH_subfam"/>
</dbReference>
<feature type="transmembrane region" description="Helical" evidence="8">
    <location>
        <begin position="460"/>
        <end position="477"/>
    </location>
</feature>
<evidence type="ECO:0000256" key="3">
    <source>
        <dbReference type="ARBA" id="ARBA00022679"/>
    </source>
</evidence>
<feature type="transmembrane region" description="Helical" evidence="8">
    <location>
        <begin position="423"/>
        <end position="448"/>
    </location>
</feature>
<dbReference type="EMBL" id="LT607752">
    <property type="protein sequence ID" value="SCG79672.1"/>
    <property type="molecule type" value="Genomic_DNA"/>
</dbReference>
<dbReference type="GO" id="GO:0016757">
    <property type="term" value="F:glycosyltransferase activity"/>
    <property type="evidence" value="ECO:0007669"/>
    <property type="project" value="UniProtKB-KW"/>
</dbReference>
<comment type="subcellular location">
    <subcellularLocation>
        <location evidence="1">Membrane</location>
        <topology evidence="1">Multi-pass membrane protein</topology>
    </subcellularLocation>
</comment>
<feature type="transmembrane region" description="Helical" evidence="8">
    <location>
        <begin position="557"/>
        <end position="578"/>
    </location>
</feature>
<evidence type="ECO:0000256" key="7">
    <source>
        <dbReference type="SAM" id="MobiDB-lite"/>
    </source>
</evidence>
<dbReference type="AlphaFoldDB" id="A0A1C5KA90"/>
<keyword evidence="4 8" id="KW-0812">Transmembrane</keyword>
<gene>
    <name evidence="10" type="ORF">GA0070623_4720</name>
</gene>
<evidence type="ECO:0000313" key="11">
    <source>
        <dbReference type="Proteomes" id="UP000198226"/>
    </source>
</evidence>
<evidence type="ECO:0000256" key="6">
    <source>
        <dbReference type="ARBA" id="ARBA00023136"/>
    </source>
</evidence>
<feature type="transmembrane region" description="Helical" evidence="8">
    <location>
        <begin position="527"/>
        <end position="545"/>
    </location>
</feature>
<evidence type="ECO:0000313" key="10">
    <source>
        <dbReference type="EMBL" id="SCG79672.1"/>
    </source>
</evidence>
<dbReference type="CDD" id="cd06421">
    <property type="entry name" value="CESA_CelA_like"/>
    <property type="match status" value="1"/>
</dbReference>
<feature type="transmembrane region" description="Helical" evidence="8">
    <location>
        <begin position="128"/>
        <end position="153"/>
    </location>
</feature>
<dbReference type="Gene3D" id="3.90.550.10">
    <property type="entry name" value="Spore Coat Polysaccharide Biosynthesis Protein SpsA, Chain A"/>
    <property type="match status" value="1"/>
</dbReference>
<keyword evidence="11" id="KW-1185">Reference proteome</keyword>
<name>A0A1C5KA90_9ACTN</name>
<feature type="compositionally biased region" description="Basic and acidic residues" evidence="7">
    <location>
        <begin position="32"/>
        <end position="45"/>
    </location>
</feature>
<dbReference type="InterPro" id="IPR029044">
    <property type="entry name" value="Nucleotide-diphossugar_trans"/>
</dbReference>
<evidence type="ECO:0000256" key="5">
    <source>
        <dbReference type="ARBA" id="ARBA00022989"/>
    </source>
</evidence>
<dbReference type="PANTHER" id="PTHR43867:SF2">
    <property type="entry name" value="CELLULOSE SYNTHASE CATALYTIC SUBUNIT A [UDP-FORMING]"/>
    <property type="match status" value="1"/>
</dbReference>
<keyword evidence="3" id="KW-0808">Transferase</keyword>
<keyword evidence="5 8" id="KW-1133">Transmembrane helix</keyword>
<evidence type="ECO:0000256" key="8">
    <source>
        <dbReference type="SAM" id="Phobius"/>
    </source>
</evidence>
<feature type="transmembrane region" description="Helical" evidence="8">
    <location>
        <begin position="103"/>
        <end position="122"/>
    </location>
</feature>
<dbReference type="SUPFAM" id="SSF53448">
    <property type="entry name" value="Nucleotide-diphospho-sugar transferases"/>
    <property type="match status" value="1"/>
</dbReference>
<proteinExistence type="predicted"/>
<dbReference type="InterPro" id="IPR001173">
    <property type="entry name" value="Glyco_trans_2-like"/>
</dbReference>
<feature type="region of interest" description="Disordered" evidence="7">
    <location>
        <begin position="1"/>
        <end position="88"/>
    </location>
</feature>
<keyword evidence="2" id="KW-0328">Glycosyltransferase</keyword>
<sequence>MSTRAGTGRTDETTEFLRPAVPAPRGPAAAPPRREPVATPPRREGVAVPAPREAAAVAAPRETVARRAVAPATPGRPATVDPSLPLPPDDDEKAAYRHRRLPVLMLTSSVSFGGLLVSQVLFVRMAPWLLLLLPLFGFTVLYYLVSTWVNLGTPGFDLDRHRRLVRDFRPPVHPSVDVFLPVCGEATEVLRNTWEHVSRMVDHYPGRVHVYVLDDSATDEREAMALAFGFVYQRRPNRGWYKKAGNMRYAYQRTLGEYILVLDADFTPRHDILDELVPYLATEPDLGIVQSPQYFRVHAGQGWLERGAGAVQELFYRVVQVSRQRHEAAICVGSCALYRREALDAIGGSTLIEHSEDVHTGFDMRRRGWRLRYLPVPLATGLCPADVNSFFTQQYRWCAGSMSLLGSTKFWNTRMRLRTRLSYLSGFCYYLHTALFTFVGPLVPIVLLARFPESVAPANYLWIVPSLVYNLVVFPLWHRCAYRVEAWTVKMIYGWSHAFAIWDLLRGQSMGWQPTGGTAPKNRTARLWWGMAVCTAGSGALWTGLAAHRMITDDLPTFAPAFLGGTFYLTVALQALLVRPTRDVRPEGSR</sequence>
<evidence type="ECO:0000256" key="1">
    <source>
        <dbReference type="ARBA" id="ARBA00004141"/>
    </source>
</evidence>
<dbReference type="PANTHER" id="PTHR43867">
    <property type="entry name" value="CELLULOSE SYNTHASE CATALYTIC SUBUNIT A [UDP-FORMING]"/>
    <property type="match status" value="1"/>
</dbReference>